<evidence type="ECO:0000313" key="8">
    <source>
        <dbReference type="EMBL" id="CDZ98440.1"/>
    </source>
</evidence>
<dbReference type="PANTHER" id="PTHR42714:SF2">
    <property type="entry name" value="TRNA MODIFICATION GTPASE GTPBP3, MITOCHONDRIAL"/>
    <property type="match status" value="1"/>
</dbReference>
<dbReference type="PANTHER" id="PTHR42714">
    <property type="entry name" value="TRNA MODIFICATION GTPASE GTPBP3"/>
    <property type="match status" value="1"/>
</dbReference>
<dbReference type="InterPro" id="IPR031168">
    <property type="entry name" value="G_TrmE"/>
</dbReference>
<evidence type="ECO:0000256" key="4">
    <source>
        <dbReference type="ARBA" id="ARBA00023134"/>
    </source>
</evidence>
<keyword evidence="3" id="KW-0547">Nucleotide-binding</keyword>
<dbReference type="Gene3D" id="3.40.50.300">
    <property type="entry name" value="P-loop containing nucleotide triphosphate hydrolases"/>
    <property type="match status" value="1"/>
</dbReference>
<dbReference type="InterPro" id="IPR005225">
    <property type="entry name" value="Small_GTP-bd"/>
</dbReference>
<feature type="domain" description="G" evidence="5">
    <location>
        <begin position="290"/>
        <end position="391"/>
    </location>
</feature>
<reference evidence="8" key="1">
    <citation type="submission" date="2014-08" db="EMBL/GenBank/DDBJ databases">
        <authorList>
            <person name="Sharma Rahul"/>
            <person name="Thines Marco"/>
        </authorList>
    </citation>
    <scope>NUCLEOTIDE SEQUENCE</scope>
</reference>
<dbReference type="InterPro" id="IPR025867">
    <property type="entry name" value="MnmE_helical"/>
</dbReference>
<evidence type="ECO:0000256" key="1">
    <source>
        <dbReference type="ARBA" id="ARBA00011043"/>
    </source>
</evidence>
<dbReference type="CDD" id="cd14858">
    <property type="entry name" value="TrmE_N"/>
    <property type="match status" value="1"/>
</dbReference>
<dbReference type="CDD" id="cd04164">
    <property type="entry name" value="trmE"/>
    <property type="match status" value="1"/>
</dbReference>
<dbReference type="HAMAP" id="MF_00379">
    <property type="entry name" value="GTPase_MnmE"/>
    <property type="match status" value="1"/>
</dbReference>
<dbReference type="GO" id="GO:0002098">
    <property type="term" value="P:tRNA wobble uridine modification"/>
    <property type="evidence" value="ECO:0007669"/>
    <property type="project" value="TreeGrafter"/>
</dbReference>
<sequence length="570" mass="62692">MRILCSARVWSTLACARSRRLLSRNPVQAYNTRAFHDSLPALLRVDPHRRSLQDPIFKDTIFALATPPGKAGVAVIRISGPAVQDVWRLMISSPNKEGLTQNQSEKLPQPRQMVLRDIKVPSLNGDGEIIDQGLVVYFAAPKSFTTEPLLEIHTHSSTAVISKVLSSLAQINGCRPAERGEFTKTAFMAGRMDLTEVEGLKDLIDAETEGQRKLARGLAGGDHRIRYEALRTDIIHAMAIAEALIDFGEDDNIGDEVFEQARDKAKELCRVMEGHLNDSRRGELMRSGVKISIFGPPNAGKSSLLNHLSQRDAAIVSPIAGTTRDIVSVALDLDGIKVILSDTAGLRVTEDQIESKGIAKAEAEVVLSDIRILVLSLPVFAYPWTQPQEYLRPVIDLVDPERTIVLFNQSDLLPSSFSIPARVPSASDPALTSISVSTEISCTPKALAERIVHEFLPRGTKIWVGSLEEKDDGLERFLTDGLGKSVKMMFETGQGGSGEESPLITHQRHRHHLQKSLHHLQSFLAEPPSNIILATEYLRLAAREIGKVSGREIGLEDVLDRLFGEFCIGK</sequence>
<dbReference type="SUPFAM" id="SSF52540">
    <property type="entry name" value="P-loop containing nucleoside triphosphate hydrolases"/>
    <property type="match status" value="1"/>
</dbReference>
<organism evidence="8">
    <name type="scientific">Phaffia rhodozyma</name>
    <name type="common">Yeast</name>
    <name type="synonym">Xanthophyllomyces dendrorhous</name>
    <dbReference type="NCBI Taxonomy" id="264483"/>
    <lineage>
        <taxon>Eukaryota</taxon>
        <taxon>Fungi</taxon>
        <taxon>Dikarya</taxon>
        <taxon>Basidiomycota</taxon>
        <taxon>Agaricomycotina</taxon>
        <taxon>Tremellomycetes</taxon>
        <taxon>Cystofilobasidiales</taxon>
        <taxon>Mrakiaceae</taxon>
        <taxon>Phaffia</taxon>
    </lineage>
</organism>
<dbReference type="GO" id="GO:0005525">
    <property type="term" value="F:GTP binding"/>
    <property type="evidence" value="ECO:0007669"/>
    <property type="project" value="UniProtKB-KW"/>
</dbReference>
<dbReference type="NCBIfam" id="TIGR00231">
    <property type="entry name" value="small_GTP"/>
    <property type="match status" value="1"/>
</dbReference>
<feature type="domain" description="MnmE helical" evidence="7">
    <location>
        <begin position="194"/>
        <end position="567"/>
    </location>
</feature>
<keyword evidence="2" id="KW-0819">tRNA processing</keyword>
<accession>A0A0F7SJ46</accession>
<dbReference type="Pfam" id="PF01926">
    <property type="entry name" value="MMR_HSR1"/>
    <property type="match status" value="1"/>
</dbReference>
<dbReference type="Gene3D" id="1.20.120.430">
    <property type="entry name" value="tRNA modification GTPase MnmE domain 2"/>
    <property type="match status" value="1"/>
</dbReference>
<dbReference type="AlphaFoldDB" id="A0A0F7SJ46"/>
<dbReference type="NCBIfam" id="NF003661">
    <property type="entry name" value="PRK05291.1-3"/>
    <property type="match status" value="1"/>
</dbReference>
<evidence type="ECO:0000256" key="2">
    <source>
        <dbReference type="ARBA" id="ARBA00022694"/>
    </source>
</evidence>
<dbReference type="InterPro" id="IPR004520">
    <property type="entry name" value="GTPase_MnmE"/>
</dbReference>
<dbReference type="InterPro" id="IPR027368">
    <property type="entry name" value="MnmE_dom2"/>
</dbReference>
<dbReference type="GO" id="GO:0005739">
    <property type="term" value="C:mitochondrion"/>
    <property type="evidence" value="ECO:0007669"/>
    <property type="project" value="TreeGrafter"/>
</dbReference>
<dbReference type="EMBL" id="LN483345">
    <property type="protein sequence ID" value="CDZ98440.1"/>
    <property type="molecule type" value="Genomic_DNA"/>
</dbReference>
<dbReference type="Gene3D" id="3.30.1360.120">
    <property type="entry name" value="Probable tRNA modification gtpase trme, domain 1"/>
    <property type="match status" value="1"/>
</dbReference>
<dbReference type="SUPFAM" id="SSF116878">
    <property type="entry name" value="TrmE connector domain"/>
    <property type="match status" value="1"/>
</dbReference>
<proteinExistence type="inferred from homology"/>
<evidence type="ECO:0000259" key="7">
    <source>
        <dbReference type="Pfam" id="PF12631"/>
    </source>
</evidence>
<comment type="similarity">
    <text evidence="1">Belongs to the TRAFAC class TrmE-Era-EngA-EngB-Septin-like GTPase superfamily. TrmE GTPase family.</text>
</comment>
<feature type="domain" description="GTP-binding protein TrmE N-terminal" evidence="6">
    <location>
        <begin position="60"/>
        <end position="191"/>
    </location>
</feature>
<name>A0A0F7SJ46_PHARH</name>
<dbReference type="InterPro" id="IPR018948">
    <property type="entry name" value="GTP-bd_TrmE_N"/>
</dbReference>
<evidence type="ECO:0000256" key="3">
    <source>
        <dbReference type="ARBA" id="ARBA00022741"/>
    </source>
</evidence>
<protein>
    <submittedName>
        <fullName evidence="8">Mitochondrial GTPase</fullName>
    </submittedName>
</protein>
<evidence type="ECO:0000259" key="6">
    <source>
        <dbReference type="Pfam" id="PF10396"/>
    </source>
</evidence>
<dbReference type="InterPro" id="IPR027417">
    <property type="entry name" value="P-loop_NTPase"/>
</dbReference>
<dbReference type="GO" id="GO:0030488">
    <property type="term" value="P:tRNA methylation"/>
    <property type="evidence" value="ECO:0007669"/>
    <property type="project" value="TreeGrafter"/>
</dbReference>
<keyword evidence="4" id="KW-0342">GTP-binding</keyword>
<dbReference type="Pfam" id="PF10396">
    <property type="entry name" value="TrmE_N"/>
    <property type="match status" value="1"/>
</dbReference>
<dbReference type="Pfam" id="PF12631">
    <property type="entry name" value="MnmE_helical"/>
    <property type="match status" value="1"/>
</dbReference>
<dbReference type="InterPro" id="IPR006073">
    <property type="entry name" value="GTP-bd"/>
</dbReference>
<dbReference type="GO" id="GO:0003924">
    <property type="term" value="F:GTPase activity"/>
    <property type="evidence" value="ECO:0007669"/>
    <property type="project" value="InterPro"/>
</dbReference>
<dbReference type="SUPFAM" id="SSF103025">
    <property type="entry name" value="Folate-binding domain"/>
    <property type="match status" value="1"/>
</dbReference>
<evidence type="ECO:0000259" key="5">
    <source>
        <dbReference type="Pfam" id="PF01926"/>
    </source>
</evidence>
<dbReference type="InterPro" id="IPR027266">
    <property type="entry name" value="TrmE/GcvT-like"/>
</dbReference>